<proteinExistence type="predicted"/>
<gene>
    <name evidence="1" type="ORF">NUW54_g4445</name>
</gene>
<dbReference type="EMBL" id="JANSHE010001014">
    <property type="protein sequence ID" value="KAJ3005215.1"/>
    <property type="molecule type" value="Genomic_DNA"/>
</dbReference>
<organism evidence="1 2">
    <name type="scientific">Trametes sanguinea</name>
    <dbReference type="NCBI Taxonomy" id="158606"/>
    <lineage>
        <taxon>Eukaryota</taxon>
        <taxon>Fungi</taxon>
        <taxon>Dikarya</taxon>
        <taxon>Basidiomycota</taxon>
        <taxon>Agaricomycotina</taxon>
        <taxon>Agaricomycetes</taxon>
        <taxon>Polyporales</taxon>
        <taxon>Polyporaceae</taxon>
        <taxon>Trametes</taxon>
    </lineage>
</organism>
<dbReference type="Proteomes" id="UP001144978">
    <property type="component" value="Unassembled WGS sequence"/>
</dbReference>
<sequence>MEIHLLAEPLHSHGPTDVLHIYCSSANQKAITLPAQRLQVHHTMPDVPTALIAAGAKPLTKWLLTFRPGKLLEKASSAEREVTNILYSDTVLLPDDDFEQLAQERKKVDLFTYRYYNSANKLRRLAYHLTDPAKQLHGQEGQRLAAMRGRGLSTAVAEASSVPVRGRLASYTLKDVRLLPGNNVISIPCPSNVAEMATIEVRLQPTGRTATADDTASISISFTTSSASDGSMSNLEDDSGEPSENMEDVCTGAMTIELSSDKGKARGPGASSSRAAFDTTIEIDVTDIPDGWRIDF</sequence>
<name>A0ACC1PY17_9APHY</name>
<evidence type="ECO:0000313" key="1">
    <source>
        <dbReference type="EMBL" id="KAJ3005215.1"/>
    </source>
</evidence>
<keyword evidence="2" id="KW-1185">Reference proteome</keyword>
<comment type="caution">
    <text evidence="1">The sequence shown here is derived from an EMBL/GenBank/DDBJ whole genome shotgun (WGS) entry which is preliminary data.</text>
</comment>
<protein>
    <submittedName>
        <fullName evidence="1">Uncharacterized protein</fullName>
    </submittedName>
</protein>
<evidence type="ECO:0000313" key="2">
    <source>
        <dbReference type="Proteomes" id="UP001144978"/>
    </source>
</evidence>
<accession>A0ACC1PY17</accession>
<reference evidence="1" key="1">
    <citation type="submission" date="2022-08" db="EMBL/GenBank/DDBJ databases">
        <title>Genome Sequence of Pycnoporus sanguineus.</title>
        <authorList>
            <person name="Buettner E."/>
        </authorList>
    </citation>
    <scope>NUCLEOTIDE SEQUENCE</scope>
    <source>
        <strain evidence="1">CG-C14</strain>
    </source>
</reference>